<name>A0A9J5Z511_SOLCO</name>
<keyword evidence="3" id="KW-1185">Reference proteome</keyword>
<comment type="caution">
    <text evidence="2">The sequence shown here is derived from an EMBL/GenBank/DDBJ whole genome shotgun (WGS) entry which is preliminary data.</text>
</comment>
<protein>
    <submittedName>
        <fullName evidence="2">Uncharacterized protein</fullName>
    </submittedName>
</protein>
<keyword evidence="1" id="KW-0460">Magnesium</keyword>
<evidence type="ECO:0000256" key="1">
    <source>
        <dbReference type="PIRSR" id="PIRSR605002-3"/>
    </source>
</evidence>
<dbReference type="Gene3D" id="3.40.50.1000">
    <property type="entry name" value="HAD superfamily/HAD-like"/>
    <property type="match status" value="1"/>
</dbReference>
<dbReference type="GO" id="GO:0004615">
    <property type="term" value="F:phosphomannomutase activity"/>
    <property type="evidence" value="ECO:0007669"/>
    <property type="project" value="InterPro"/>
</dbReference>
<reference evidence="2 3" key="1">
    <citation type="submission" date="2020-09" db="EMBL/GenBank/DDBJ databases">
        <title>De no assembly of potato wild relative species, Solanum commersonii.</title>
        <authorList>
            <person name="Cho K."/>
        </authorList>
    </citation>
    <scope>NUCLEOTIDE SEQUENCE [LARGE SCALE GENOMIC DNA]</scope>
    <source>
        <strain evidence="2">LZ3.2</strain>
        <tissue evidence="2">Leaf</tissue>
    </source>
</reference>
<proteinExistence type="predicted"/>
<dbReference type="AlphaFoldDB" id="A0A9J5Z511"/>
<feature type="binding site" evidence="1">
    <location>
        <position position="22"/>
    </location>
    <ligand>
        <name>Mg(2+)</name>
        <dbReference type="ChEBI" id="CHEBI:18420"/>
        <label>1</label>
    </ligand>
</feature>
<dbReference type="OrthoDB" id="10264771at2759"/>
<comment type="cofactor">
    <cofactor evidence="1">
        <name>Mg(2+)</name>
        <dbReference type="ChEBI" id="CHEBI:18420"/>
    </cofactor>
</comment>
<dbReference type="Pfam" id="PF03332">
    <property type="entry name" value="PMM"/>
    <property type="match status" value="1"/>
</dbReference>
<dbReference type="GO" id="GO:0046872">
    <property type="term" value="F:metal ion binding"/>
    <property type="evidence" value="ECO:0007669"/>
    <property type="project" value="UniProtKB-KW"/>
</dbReference>
<organism evidence="2 3">
    <name type="scientific">Solanum commersonii</name>
    <name type="common">Commerson's wild potato</name>
    <name type="synonym">Commerson's nightshade</name>
    <dbReference type="NCBI Taxonomy" id="4109"/>
    <lineage>
        <taxon>Eukaryota</taxon>
        <taxon>Viridiplantae</taxon>
        <taxon>Streptophyta</taxon>
        <taxon>Embryophyta</taxon>
        <taxon>Tracheophyta</taxon>
        <taxon>Spermatophyta</taxon>
        <taxon>Magnoliopsida</taxon>
        <taxon>eudicotyledons</taxon>
        <taxon>Gunneridae</taxon>
        <taxon>Pentapetalae</taxon>
        <taxon>asterids</taxon>
        <taxon>lamiids</taxon>
        <taxon>Solanales</taxon>
        <taxon>Solanaceae</taxon>
        <taxon>Solanoideae</taxon>
        <taxon>Solaneae</taxon>
        <taxon>Solanum</taxon>
    </lineage>
</organism>
<sequence>MSELIYKSCFLLEHRGNDHDIYESKRTVGHTITSLEETLRQCSVLFLGKDIYCKFLSLLQFSNTLFHIFEVTCIPVSHVNQAL</sequence>
<keyword evidence="1" id="KW-0479">Metal-binding</keyword>
<evidence type="ECO:0000313" key="2">
    <source>
        <dbReference type="EMBL" id="KAG5606975.1"/>
    </source>
</evidence>
<dbReference type="InterPro" id="IPR005002">
    <property type="entry name" value="PMM"/>
</dbReference>
<dbReference type="EMBL" id="JACXVP010000005">
    <property type="protein sequence ID" value="KAG5606975.1"/>
    <property type="molecule type" value="Genomic_DNA"/>
</dbReference>
<evidence type="ECO:0000313" key="3">
    <source>
        <dbReference type="Proteomes" id="UP000824120"/>
    </source>
</evidence>
<dbReference type="Proteomes" id="UP000824120">
    <property type="component" value="Chromosome 5"/>
</dbReference>
<gene>
    <name evidence="2" type="ORF">H5410_028467</name>
</gene>
<dbReference type="InterPro" id="IPR023214">
    <property type="entry name" value="HAD_sf"/>
</dbReference>
<feature type="binding site" evidence="1">
    <location>
        <position position="27"/>
    </location>
    <ligand>
        <name>Mg(2+)</name>
        <dbReference type="ChEBI" id="CHEBI:18420"/>
        <label>1</label>
    </ligand>
</feature>
<dbReference type="GO" id="GO:0009298">
    <property type="term" value="P:GDP-mannose biosynthetic process"/>
    <property type="evidence" value="ECO:0007669"/>
    <property type="project" value="InterPro"/>
</dbReference>
<accession>A0A9J5Z511</accession>